<comment type="caution">
    <text evidence="2">The sequence shown here is derived from an EMBL/GenBank/DDBJ whole genome shotgun (WGS) entry which is preliminary data.</text>
</comment>
<reference evidence="2 3" key="1">
    <citation type="submission" date="2024-02" db="EMBL/GenBank/DDBJ databases">
        <title>Full genome sequence of Nocardioides kribbensis.</title>
        <authorList>
            <person name="Poletto B.L."/>
            <person name="Silva G."/>
            <person name="Galante D."/>
            <person name="Campos K.R."/>
            <person name="Santos M.B.N."/>
            <person name="Sacchi C.T."/>
        </authorList>
    </citation>
    <scope>NUCLEOTIDE SEQUENCE [LARGE SCALE GENOMIC DNA]</scope>
    <source>
        <strain evidence="2 3">O4R</strain>
    </source>
</reference>
<organism evidence="2 3">
    <name type="scientific">Nocardioides kribbensis</name>
    <dbReference type="NCBI Taxonomy" id="305517"/>
    <lineage>
        <taxon>Bacteria</taxon>
        <taxon>Bacillati</taxon>
        <taxon>Actinomycetota</taxon>
        <taxon>Actinomycetes</taxon>
        <taxon>Propionibacteriales</taxon>
        <taxon>Nocardioidaceae</taxon>
        <taxon>Nocardioides</taxon>
    </lineage>
</organism>
<dbReference type="EMBL" id="JBEGDP010000010">
    <property type="protein sequence ID" value="MEQ7847747.1"/>
    <property type="molecule type" value="Genomic_DNA"/>
</dbReference>
<sequence length="130" mass="14497">MTDRIEIPLPWPKPPLTGNRTRGNPRARAAEVKQAKTEAIWAVRAAKVTPVVGANVTLHYRPRTRQRRDADGLFPTLKVTQDALVAEGILPDDSWVCVPRASCEIHPPTSEPPAIWVELEVLTYYKEPPA</sequence>
<dbReference type="InterPro" id="IPR036614">
    <property type="entry name" value="RusA-like_sf"/>
</dbReference>
<evidence type="ECO:0000256" key="1">
    <source>
        <dbReference type="SAM" id="MobiDB-lite"/>
    </source>
</evidence>
<dbReference type="Proteomes" id="UP001482520">
    <property type="component" value="Unassembled WGS sequence"/>
</dbReference>
<proteinExistence type="predicted"/>
<dbReference type="Gene3D" id="3.30.1330.70">
    <property type="entry name" value="Holliday junction resolvase RusA"/>
    <property type="match status" value="1"/>
</dbReference>
<protein>
    <submittedName>
        <fullName evidence="2">Uncharacterized protein</fullName>
    </submittedName>
</protein>
<dbReference type="RefSeq" id="WP_349804665.1">
    <property type="nucleotide sequence ID" value="NZ_JBEGDP010000010.1"/>
</dbReference>
<evidence type="ECO:0000313" key="3">
    <source>
        <dbReference type="Proteomes" id="UP001482520"/>
    </source>
</evidence>
<name>A0ABV1NZ29_9ACTN</name>
<keyword evidence="3" id="KW-1185">Reference proteome</keyword>
<feature type="region of interest" description="Disordered" evidence="1">
    <location>
        <begin position="1"/>
        <end position="25"/>
    </location>
</feature>
<evidence type="ECO:0000313" key="2">
    <source>
        <dbReference type="EMBL" id="MEQ7847747.1"/>
    </source>
</evidence>
<dbReference type="SUPFAM" id="SSF103084">
    <property type="entry name" value="Holliday junction resolvase RusA"/>
    <property type="match status" value="1"/>
</dbReference>
<accession>A0ABV1NZ29</accession>
<gene>
    <name evidence="2" type="ORF">V6R90_10690</name>
</gene>